<organism evidence="1 2">
    <name type="scientific">Massilia suwonensis</name>
    <dbReference type="NCBI Taxonomy" id="648895"/>
    <lineage>
        <taxon>Bacteria</taxon>
        <taxon>Pseudomonadati</taxon>
        <taxon>Pseudomonadota</taxon>
        <taxon>Betaproteobacteria</taxon>
        <taxon>Burkholderiales</taxon>
        <taxon>Oxalobacteraceae</taxon>
        <taxon>Telluria group</taxon>
        <taxon>Massilia</taxon>
    </lineage>
</organism>
<name>A0ABW0MU88_9BURK</name>
<dbReference type="Proteomes" id="UP001596101">
    <property type="component" value="Unassembled WGS sequence"/>
</dbReference>
<sequence>MNRDAIERSLLDIDGSCRDINFSKDISTVGAASLFEAIAARWKLVQASDAEGVVVQARDAVALFTKHKGALSTVWQGELSPRHLQAYFFWEEPDRVFCELTFFPADLDAGRFTVQGFLELLAVFASAARSFEYYVRYEDASWCHADRSAKSSVIFSHENIALLHVPSFK</sequence>
<keyword evidence="2" id="KW-1185">Reference proteome</keyword>
<dbReference type="EMBL" id="JBHSMR010000013">
    <property type="protein sequence ID" value="MFC5480428.1"/>
    <property type="molecule type" value="Genomic_DNA"/>
</dbReference>
<gene>
    <name evidence="1" type="ORF">ACFPQ5_19680</name>
</gene>
<dbReference type="RefSeq" id="WP_379759723.1">
    <property type="nucleotide sequence ID" value="NZ_JBHSMR010000013.1"/>
</dbReference>
<evidence type="ECO:0000313" key="2">
    <source>
        <dbReference type="Proteomes" id="UP001596101"/>
    </source>
</evidence>
<proteinExistence type="predicted"/>
<accession>A0ABW0MU88</accession>
<comment type="caution">
    <text evidence="1">The sequence shown here is derived from an EMBL/GenBank/DDBJ whole genome shotgun (WGS) entry which is preliminary data.</text>
</comment>
<protein>
    <submittedName>
        <fullName evidence="1">Uncharacterized protein</fullName>
    </submittedName>
</protein>
<evidence type="ECO:0000313" key="1">
    <source>
        <dbReference type="EMBL" id="MFC5480428.1"/>
    </source>
</evidence>
<reference evidence="2" key="1">
    <citation type="journal article" date="2019" name="Int. J. Syst. Evol. Microbiol.">
        <title>The Global Catalogue of Microorganisms (GCM) 10K type strain sequencing project: providing services to taxonomists for standard genome sequencing and annotation.</title>
        <authorList>
            <consortium name="The Broad Institute Genomics Platform"/>
            <consortium name="The Broad Institute Genome Sequencing Center for Infectious Disease"/>
            <person name="Wu L."/>
            <person name="Ma J."/>
        </authorList>
    </citation>
    <scope>NUCLEOTIDE SEQUENCE [LARGE SCALE GENOMIC DNA]</scope>
    <source>
        <strain evidence="2">CCUG 43111</strain>
    </source>
</reference>